<evidence type="ECO:0000256" key="1">
    <source>
        <dbReference type="SAM" id="MobiDB-lite"/>
    </source>
</evidence>
<dbReference type="InterPro" id="IPR051266">
    <property type="entry name" value="CLCR"/>
</dbReference>
<dbReference type="SMART" id="SM00327">
    <property type="entry name" value="VWA"/>
    <property type="match status" value="1"/>
</dbReference>
<dbReference type="CDD" id="cd00198">
    <property type="entry name" value="vWFA"/>
    <property type="match status" value="1"/>
</dbReference>
<feature type="domain" description="VWFA" evidence="2">
    <location>
        <begin position="333"/>
        <end position="552"/>
    </location>
</feature>
<evidence type="ECO:0000313" key="4">
    <source>
        <dbReference type="Proteomes" id="UP000095488"/>
    </source>
</evidence>
<gene>
    <name evidence="3" type="ORF">ERS852473_00973</name>
</gene>
<dbReference type="EMBL" id="CYZR01000003">
    <property type="protein sequence ID" value="CUN74744.1"/>
    <property type="molecule type" value="Genomic_DNA"/>
</dbReference>
<comment type="caution">
    <text evidence="3">The sequence shown here is derived from an EMBL/GenBank/DDBJ whole genome shotgun (WGS) entry which is preliminary data.</text>
</comment>
<dbReference type="PROSITE" id="PS50234">
    <property type="entry name" value="VWFA"/>
    <property type="match status" value="1"/>
</dbReference>
<dbReference type="SUPFAM" id="SSF53300">
    <property type="entry name" value="vWA-like"/>
    <property type="match status" value="1"/>
</dbReference>
<dbReference type="Pfam" id="PF00092">
    <property type="entry name" value="VWA"/>
    <property type="match status" value="1"/>
</dbReference>
<protein>
    <submittedName>
        <fullName evidence="3">Mg-chelatase subunit ChlD</fullName>
    </submittedName>
</protein>
<feature type="region of interest" description="Disordered" evidence="1">
    <location>
        <begin position="279"/>
        <end position="300"/>
    </location>
</feature>
<dbReference type="PANTHER" id="PTHR10579:SF43">
    <property type="entry name" value="ZINC FINGER (C3HC4-TYPE RING FINGER) FAMILY PROTEIN"/>
    <property type="match status" value="1"/>
</dbReference>
<dbReference type="InterPro" id="IPR002035">
    <property type="entry name" value="VWF_A"/>
</dbReference>
<dbReference type="PANTHER" id="PTHR10579">
    <property type="entry name" value="CALCIUM-ACTIVATED CHLORIDE CHANNEL REGULATOR"/>
    <property type="match status" value="1"/>
</dbReference>
<name>A0ABP2ARN9_SARVE</name>
<keyword evidence="4" id="KW-1185">Reference proteome</keyword>
<reference evidence="3 4" key="1">
    <citation type="submission" date="2015-09" db="EMBL/GenBank/DDBJ databases">
        <authorList>
            <consortium name="Pathogen Informatics"/>
            <person name="Wu L."/>
            <person name="Ma J."/>
        </authorList>
    </citation>
    <scope>NUCLEOTIDE SEQUENCE [LARGE SCALE GENOMIC DNA]</scope>
    <source>
        <strain evidence="3 4">2789STDY5834858</strain>
    </source>
</reference>
<dbReference type="Proteomes" id="UP000095488">
    <property type="component" value="Unassembled WGS sequence"/>
</dbReference>
<organism evidence="3 4">
    <name type="scientific">Sarcina ventriculi</name>
    <name type="common">Clostridium ventriculi</name>
    <dbReference type="NCBI Taxonomy" id="1267"/>
    <lineage>
        <taxon>Bacteria</taxon>
        <taxon>Bacillati</taxon>
        <taxon>Bacillota</taxon>
        <taxon>Clostridia</taxon>
        <taxon>Eubacteriales</taxon>
        <taxon>Clostridiaceae</taxon>
        <taxon>Sarcina</taxon>
    </lineage>
</organism>
<evidence type="ECO:0000313" key="3">
    <source>
        <dbReference type="EMBL" id="CUN74744.1"/>
    </source>
</evidence>
<sequence>MKNKNKKTVSLTVIMTLIITMVVGLINPVSIVKAEDTKSVRIKDVLNGDEIVSDDEKLILSKIGEKISDDELKVTLKIKGNNDENINIYNASATYTLNSGFELVENSINVVGIDDKESVKITTEGEKTNIEFGDINVKEVEVSFSAKVKEGIKVEENVEVTSETKLVYNLQENTEDNQENTEIDFPKLYVTLESLTTEKEVTEENIENEIIDDITKEDEKTEENAKEDKEDIENEVADDTVQEDAIDDTNSEGTIDDAEENVDNDVVEDEVDDVVANGSVIKNENNENNENNSPTTSSGLTINKTAELVDGETVKITLTAEGEVTRTDAKNADIVMVIDKSGSMNDKLDKIKEAARNFANNILSNTKDSDVKIAIVTYDYYGYYDHYQGQGSYLNLGFSSSKDDINKAINAITAEGGTNTQAGIRRAAETLEGTRADAKKYVVFFTDGLPTQSYYDNNTINGNGTRVDSKYMEDAQKEYNKYFTSWNKTSSSVIYPDTKFYSVGVFTNASSNEKKQAVDFLKTIQNVIDPNEFGKKYYTQDLKVVNSIFTDISNEIAADINNTVATNVAINDIVTNYFNIVKDSWKVTDLKGNVINNIQPEVTGNNITFKIGDIKVNAGESKGGVIVTFNAKLKDVYFGGGNIDTNVSADITYNNGQKQEFNIPNVNIPSKKGTITIKKEIVEKVVLGGWNKVSDDKVNKNDKFSISVVGNEKYTVNLVGNSEETLNFYLKGKNTDISINTDTSRNYLTVGQYKIEELLPMNYEQVDVYVETEGKIVKLENWKNYNKQTKTFTIDKDNNNITIIVRNTLVNKGYWFDKSDVENKFRYYNPITPQQLETSIY</sequence>
<accession>A0ABP2ARN9</accession>
<dbReference type="RefSeq" id="WP_055258216.1">
    <property type="nucleotide sequence ID" value="NZ_CABIXL010000003.1"/>
</dbReference>
<dbReference type="Gene3D" id="3.40.50.410">
    <property type="entry name" value="von Willebrand factor, type A domain"/>
    <property type="match status" value="1"/>
</dbReference>
<dbReference type="InterPro" id="IPR036465">
    <property type="entry name" value="vWFA_dom_sf"/>
</dbReference>
<evidence type="ECO:0000259" key="2">
    <source>
        <dbReference type="PROSITE" id="PS50234"/>
    </source>
</evidence>
<feature type="region of interest" description="Disordered" evidence="1">
    <location>
        <begin position="215"/>
        <end position="234"/>
    </location>
</feature>
<proteinExistence type="predicted"/>
<feature type="compositionally biased region" description="Basic and acidic residues" evidence="1">
    <location>
        <begin position="215"/>
        <end position="229"/>
    </location>
</feature>